<feature type="compositionally biased region" description="Polar residues" evidence="1">
    <location>
        <begin position="34"/>
        <end position="50"/>
    </location>
</feature>
<evidence type="ECO:0000256" key="1">
    <source>
        <dbReference type="SAM" id="MobiDB-lite"/>
    </source>
</evidence>
<dbReference type="AlphaFoldDB" id="A0AAN7YRH6"/>
<organism evidence="2 3">
    <name type="scientific">Meristemomyces frigidus</name>
    <dbReference type="NCBI Taxonomy" id="1508187"/>
    <lineage>
        <taxon>Eukaryota</taxon>
        <taxon>Fungi</taxon>
        <taxon>Dikarya</taxon>
        <taxon>Ascomycota</taxon>
        <taxon>Pezizomycotina</taxon>
        <taxon>Dothideomycetes</taxon>
        <taxon>Dothideomycetidae</taxon>
        <taxon>Mycosphaerellales</taxon>
        <taxon>Teratosphaeriaceae</taxon>
        <taxon>Meristemomyces</taxon>
    </lineage>
</organism>
<proteinExistence type="predicted"/>
<evidence type="ECO:0000313" key="3">
    <source>
        <dbReference type="Proteomes" id="UP001310890"/>
    </source>
</evidence>
<feature type="compositionally biased region" description="Basic and acidic residues" evidence="1">
    <location>
        <begin position="261"/>
        <end position="285"/>
    </location>
</feature>
<dbReference type="EMBL" id="JAVRRL010000029">
    <property type="protein sequence ID" value="KAK5112593.1"/>
    <property type="molecule type" value="Genomic_DNA"/>
</dbReference>
<evidence type="ECO:0000313" key="2">
    <source>
        <dbReference type="EMBL" id="KAK5112593.1"/>
    </source>
</evidence>
<dbReference type="Proteomes" id="UP001310890">
    <property type="component" value="Unassembled WGS sequence"/>
</dbReference>
<reference evidence="2" key="1">
    <citation type="submission" date="2023-08" db="EMBL/GenBank/DDBJ databases">
        <title>Black Yeasts Isolated from many extreme environments.</title>
        <authorList>
            <person name="Coleine C."/>
            <person name="Stajich J.E."/>
            <person name="Selbmann L."/>
        </authorList>
    </citation>
    <scope>NUCLEOTIDE SEQUENCE</scope>
    <source>
        <strain evidence="2">CCFEE 5401</strain>
    </source>
</reference>
<feature type="compositionally biased region" description="Basic and acidic residues" evidence="1">
    <location>
        <begin position="357"/>
        <end position="373"/>
    </location>
</feature>
<sequence length="384" mass="41627">MPRTLPWLAGASKDAGRKPASSPLGTVRRKRAASPSSDLVDSDLNPTGVATSVRRAKQQRAGRSPSTSPPPAPTAPPDVEYMREGYEEDDIWMMVEDEFHSTAQSFTQHIHHAEYVRLKQLAKGRATTALEAIARPIDGRTQQSASTKIRLEADAQARKVKAGVASMCVVSEGEEDDCDAYMQDPQLAGLMTSSQKVAQDLTGLAKARADTRAAAGFAKSPPKRRVVAVSSKVTELSDVGSDAPSDLGRNIPAAKAVRAKSTSDKSGSRSTKNDEIRKVNAEHDPAGNGSFKRFTVEEDDHKDKSSGSHSRRLSGQTTHQVRHENLQTSNHLKHRESSPPPARSQATSDFLAKRKAREAARQKSAEKDKDEKSQSTIAVPTFIF</sequence>
<gene>
    <name evidence="2" type="ORF">LTR62_003907</name>
</gene>
<name>A0AAN7YRH6_9PEZI</name>
<feature type="region of interest" description="Disordered" evidence="1">
    <location>
        <begin position="231"/>
        <end position="384"/>
    </location>
</feature>
<comment type="caution">
    <text evidence="2">The sequence shown here is derived from an EMBL/GenBank/DDBJ whole genome shotgun (WGS) entry which is preliminary data.</text>
</comment>
<protein>
    <submittedName>
        <fullName evidence="2">Uncharacterized protein</fullName>
    </submittedName>
</protein>
<feature type="compositionally biased region" description="Basic and acidic residues" evidence="1">
    <location>
        <begin position="294"/>
        <end position="306"/>
    </location>
</feature>
<accession>A0AAN7YRH6</accession>
<feature type="region of interest" description="Disordered" evidence="1">
    <location>
        <begin position="1"/>
        <end position="79"/>
    </location>
</feature>
<feature type="compositionally biased region" description="Pro residues" evidence="1">
    <location>
        <begin position="67"/>
        <end position="76"/>
    </location>
</feature>